<evidence type="ECO:0000313" key="2">
    <source>
        <dbReference type="Proteomes" id="UP000660083"/>
    </source>
</evidence>
<reference evidence="1" key="1">
    <citation type="submission" date="2020-12" db="EMBL/GenBank/DDBJ databases">
        <authorList>
            <person name="Chopjitt P."/>
        </authorList>
    </citation>
    <scope>NUCLEOTIDE SEQUENCE</scope>
    <source>
        <strain evidence="1">AP1</strain>
    </source>
</reference>
<accession>A0A8I1HC23</accession>
<gene>
    <name evidence="1" type="ORF">JDA50_15245</name>
</gene>
<dbReference type="EMBL" id="JAEFCT010000013">
    <property type="protein sequence ID" value="MBK1445775.1"/>
    <property type="molecule type" value="Genomic_DNA"/>
</dbReference>
<dbReference type="RefSeq" id="WP_161511736.1">
    <property type="nucleotide sequence ID" value="NZ_CP027658.1"/>
</dbReference>
<dbReference type="AlphaFoldDB" id="A0A8I1HC23"/>
<proteinExistence type="predicted"/>
<organism evidence="1 2">
    <name type="scientific">Acinetobacter pittii</name>
    <name type="common">Acinetobacter genomosp. 3</name>
    <dbReference type="NCBI Taxonomy" id="48296"/>
    <lineage>
        <taxon>Bacteria</taxon>
        <taxon>Pseudomonadati</taxon>
        <taxon>Pseudomonadota</taxon>
        <taxon>Gammaproteobacteria</taxon>
        <taxon>Moraxellales</taxon>
        <taxon>Moraxellaceae</taxon>
        <taxon>Acinetobacter</taxon>
        <taxon>Acinetobacter calcoaceticus/baumannii complex</taxon>
    </lineage>
</organism>
<comment type="caution">
    <text evidence="1">The sequence shown here is derived from an EMBL/GenBank/DDBJ whole genome shotgun (WGS) entry which is preliminary data.</text>
</comment>
<name>A0A8I1HC23_ACIPI</name>
<protein>
    <submittedName>
        <fullName evidence="1">Uncharacterized protein</fullName>
    </submittedName>
</protein>
<sequence>MSNQKTYTEIQVHEIVALALETYKQQEQKLDDVSIQNKELAETEVTELPSEEELADSQTTSIIEKIQREAQQPNELQAKILNVAENIQDIAMDFLYIQKPELITVMIWVILTRFRKDLAYAPILLIDAEGLGCGKSTLQKLATQLCGLPAKYRFSHFTPAGLRAYVNDYPDRPLFLDEVDMAKPAVVNDIGGFLNAGFERDGAQALTSYGVTPVYNDKCLAGIGIKDKLPEATVSRSISISMKKTPTGEEPSKKHGDIRTSDFIALSKQIDDFCADNYDEVLHYLYNVKMPVIDKLSGRAGDVWSKVLVFATLLGENYFNEVLKLMRANTGITDEQTQESEYSLSLPVFESKALPDNEELAIKDFISALHAIYDYKQESLTTKELFEVMHDTLKIAACPDSPRKFASYMRKLKFKLSTCVKKTSGFTRKAVNDVIKQQHLHLIDDNLVLLYLGTLKK</sequence>
<dbReference type="Proteomes" id="UP000660083">
    <property type="component" value="Unassembled WGS sequence"/>
</dbReference>
<evidence type="ECO:0000313" key="1">
    <source>
        <dbReference type="EMBL" id="MBK1445775.1"/>
    </source>
</evidence>